<feature type="compositionally biased region" description="Gly residues" evidence="1">
    <location>
        <begin position="677"/>
        <end position="686"/>
    </location>
</feature>
<feature type="region of interest" description="Disordered" evidence="1">
    <location>
        <begin position="663"/>
        <end position="686"/>
    </location>
</feature>
<reference evidence="3 4" key="1">
    <citation type="submission" date="2017-08" db="EMBL/GenBank/DDBJ databases">
        <title>Infants hospitalized years apart are colonized by the same room-sourced microbial strains.</title>
        <authorList>
            <person name="Brooks B."/>
            <person name="Olm M.R."/>
            <person name="Firek B.A."/>
            <person name="Baker R."/>
            <person name="Thomas B.C."/>
            <person name="Morowitz M.J."/>
            <person name="Banfield J.F."/>
        </authorList>
    </citation>
    <scope>NUCLEOTIDE SEQUENCE [LARGE SCALE GENOMIC DNA]</scope>
    <source>
        <strain evidence="3">S2_003_000_R2_14</strain>
    </source>
</reference>
<evidence type="ECO:0000313" key="4">
    <source>
        <dbReference type="Proteomes" id="UP000249061"/>
    </source>
</evidence>
<evidence type="ECO:0000256" key="1">
    <source>
        <dbReference type="SAM" id="MobiDB-lite"/>
    </source>
</evidence>
<dbReference type="InterPro" id="IPR021655">
    <property type="entry name" value="Put_metal-bd"/>
</dbReference>
<proteinExistence type="predicted"/>
<evidence type="ECO:0000259" key="2">
    <source>
        <dbReference type="PROSITE" id="PS51162"/>
    </source>
</evidence>
<sequence>MQNTLKAEGEACDADEECESSLCDKLPGKSTVCFRRCSQECKSGDICTPLAVNDRFACVPERPGLCQSCALNVDCPYPGDKCVEIGGAKVCARDCSFDGVCPSSYRCADATDTNGEYVTKQCQPISGTCECTAATSGQQKPCSETNNIGTCMGVQTCKPPNGYDACSAHVPSAESCNGRDDDCNGQTDENLGDTTCGVGECRRTVSNCANGAPQTCIAGSPNTELCDERDNDCDGMTDEGFDKSTSLEHCGACNNPCIRANAVPTCNAGMCSILNCLPGWTNADGIDANGCEYPCTPTGAEVCDGVDNNCNGQTDEGFGLATDPNNCGVCGRVCNVNNGNINTYACVAGQCTIATCTTGYQDCDQTYASGCEQHTQSDVNNCGMCNTRCMTANGTPACTNGMCGIGSCNAPWDNCDSNVMNGCETNTNTSLSHCGACGNACPTRNNAQSSCNGSCGFTCNPGFTDLDGNAANGCEYACIPTGLDDPDDSATDTNCDGIDGDAARAIFVHPAGDDSAPGTRQAPKRTVQAGINAANTATKPHVYVAQGVYADPGTVTLRNGISVFGGFNATTWSRAGSFTTTVRGNTINGGNIIAMQGAAISLPTTVGYMTIRAMDATSAGVSTYGVHCVTCTALTLRSVNVIAGAGGTGTAGTAGSTGLAGFNGNPGVNGDRDNNSGGTGGPGGASNCGRAGGNGGAGGWNGATGSAGATGANGTSGGAGGGGCSACFGSCRSGDGVRGSNGTTGSPGGDGSGGLGSTFVGNFLVTGSGGSGSTGGPGNGGGGGGGAGGQDICDNVGGLSGKGNGGGGGGGGGCGGTGATGGGGGGSSIAVFLVSSTGIRLENCELTSGNGGAGGAGGQGGSGGSGGSGAPGGNASTSEIGLGGSGGNGGTGGRGGHGGGGAGGASYALYCSATVATIVNPVYSYGAGGAGGVSSGTAGAVGYAADTN</sequence>
<feature type="region of interest" description="Disordered" evidence="1">
    <location>
        <begin position="766"/>
        <end position="786"/>
    </location>
</feature>
<feature type="compositionally biased region" description="Gly residues" evidence="1">
    <location>
        <begin position="852"/>
        <end position="872"/>
    </location>
</feature>
<comment type="caution">
    <text evidence="3">The sequence shown here is derived from an EMBL/GenBank/DDBJ whole genome shotgun (WGS) entry which is preliminary data.</text>
</comment>
<dbReference type="InterPro" id="IPR000716">
    <property type="entry name" value="Thyroglobulin_1"/>
</dbReference>
<gene>
    <name evidence="3" type="ORF">DI536_02095</name>
</gene>
<feature type="region of interest" description="Disordered" evidence="1">
    <location>
        <begin position="738"/>
        <end position="757"/>
    </location>
</feature>
<name>A0A2W5VT05_9BACT</name>
<accession>A0A2W5VT05</accession>
<feature type="compositionally biased region" description="Gly residues" evidence="1">
    <location>
        <begin position="745"/>
        <end position="756"/>
    </location>
</feature>
<feature type="compositionally biased region" description="Gly residues" evidence="1">
    <location>
        <begin position="881"/>
        <end position="892"/>
    </location>
</feature>
<evidence type="ECO:0000313" key="3">
    <source>
        <dbReference type="EMBL" id="PZR18694.1"/>
    </source>
</evidence>
<dbReference type="EMBL" id="QFQP01000001">
    <property type="protein sequence ID" value="PZR18694.1"/>
    <property type="molecule type" value="Genomic_DNA"/>
</dbReference>
<feature type="compositionally biased region" description="Gly residues" evidence="1">
    <location>
        <begin position="767"/>
        <end position="786"/>
    </location>
</feature>
<dbReference type="Proteomes" id="UP000249061">
    <property type="component" value="Unassembled WGS sequence"/>
</dbReference>
<dbReference type="AlphaFoldDB" id="A0A2W5VT05"/>
<organism evidence="3 4">
    <name type="scientific">Archangium gephyra</name>
    <dbReference type="NCBI Taxonomy" id="48"/>
    <lineage>
        <taxon>Bacteria</taxon>
        <taxon>Pseudomonadati</taxon>
        <taxon>Myxococcota</taxon>
        <taxon>Myxococcia</taxon>
        <taxon>Myxococcales</taxon>
        <taxon>Cystobacterineae</taxon>
        <taxon>Archangiaceae</taxon>
        <taxon>Archangium</taxon>
    </lineage>
</organism>
<protein>
    <recommendedName>
        <fullName evidence="2">Thyroglobulin type-1 domain-containing protein</fullName>
    </recommendedName>
</protein>
<feature type="domain" description="Thyroglobulin type-1" evidence="2">
    <location>
        <begin position="98"/>
        <end position="157"/>
    </location>
</feature>
<feature type="region of interest" description="Disordered" evidence="1">
    <location>
        <begin position="852"/>
        <end position="892"/>
    </location>
</feature>
<dbReference type="Pfam" id="PF11617">
    <property type="entry name" value="Cu-binding_MopE"/>
    <property type="match status" value="3"/>
</dbReference>
<dbReference type="PROSITE" id="PS51162">
    <property type="entry name" value="THYROGLOBULIN_1_2"/>
    <property type="match status" value="1"/>
</dbReference>